<proteinExistence type="inferred from homology"/>
<evidence type="ECO:0000259" key="4">
    <source>
        <dbReference type="Pfam" id="PF00696"/>
    </source>
</evidence>
<comment type="similarity">
    <text evidence="1">Belongs to the carbamate kinase family.</text>
</comment>
<dbReference type="InterPro" id="IPR036393">
    <property type="entry name" value="AceGlu_kinase-like_sf"/>
</dbReference>
<dbReference type="AlphaFoldDB" id="T1AYS2"/>
<dbReference type="GO" id="GO:0019546">
    <property type="term" value="P:L-arginine deiminase pathway"/>
    <property type="evidence" value="ECO:0007669"/>
    <property type="project" value="TreeGrafter"/>
</dbReference>
<accession>T1AYS2</accession>
<reference evidence="5" key="2">
    <citation type="journal article" date="2014" name="ISME J.">
        <title>Microbial stratification in low pH oxic and suboxic macroscopic growths along an acid mine drainage.</title>
        <authorList>
            <person name="Mendez-Garcia C."/>
            <person name="Mesa V."/>
            <person name="Sprenger R.R."/>
            <person name="Richter M."/>
            <person name="Diez M.S."/>
            <person name="Solano J."/>
            <person name="Bargiela R."/>
            <person name="Golyshina O.V."/>
            <person name="Manteca A."/>
            <person name="Ramos J.L."/>
            <person name="Gallego J.R."/>
            <person name="Llorente I."/>
            <person name="Martins Dos Santos V.A."/>
            <person name="Jensen O.N."/>
            <person name="Pelaez A.I."/>
            <person name="Sanchez J."/>
            <person name="Ferrer M."/>
        </authorList>
    </citation>
    <scope>NUCLEOTIDE SEQUENCE</scope>
</reference>
<evidence type="ECO:0000313" key="5">
    <source>
        <dbReference type="EMBL" id="EQD45794.1"/>
    </source>
</evidence>
<dbReference type="Pfam" id="PF00696">
    <property type="entry name" value="AA_kinase"/>
    <property type="match status" value="1"/>
</dbReference>
<keyword evidence="2 5" id="KW-0808">Transferase</keyword>
<dbReference type="PANTHER" id="PTHR30409">
    <property type="entry name" value="CARBAMATE KINASE"/>
    <property type="match status" value="1"/>
</dbReference>
<feature type="domain" description="Aspartate/glutamate/uridylate kinase" evidence="4">
    <location>
        <begin position="7"/>
        <end position="297"/>
    </location>
</feature>
<gene>
    <name evidence="5" type="ORF">B2A_09141</name>
</gene>
<evidence type="ECO:0000256" key="1">
    <source>
        <dbReference type="ARBA" id="ARBA00011066"/>
    </source>
</evidence>
<dbReference type="InterPro" id="IPR003964">
    <property type="entry name" value="Carb_kinase"/>
</dbReference>
<dbReference type="PRINTS" id="PR01469">
    <property type="entry name" value="CARBMTKINASE"/>
</dbReference>
<dbReference type="SUPFAM" id="SSF53633">
    <property type="entry name" value="Carbamate kinase-like"/>
    <property type="match status" value="1"/>
</dbReference>
<dbReference type="GO" id="GO:0005829">
    <property type="term" value="C:cytosol"/>
    <property type="evidence" value="ECO:0007669"/>
    <property type="project" value="TreeGrafter"/>
</dbReference>
<dbReference type="InterPro" id="IPR001048">
    <property type="entry name" value="Asp/Glu/Uridylate_kinase"/>
</dbReference>
<comment type="caution">
    <text evidence="5">The sequence shown here is derived from an EMBL/GenBank/DDBJ whole genome shotgun (WGS) entry which is preliminary data.</text>
</comment>
<organism evidence="5">
    <name type="scientific">mine drainage metagenome</name>
    <dbReference type="NCBI Taxonomy" id="410659"/>
    <lineage>
        <taxon>unclassified sequences</taxon>
        <taxon>metagenomes</taxon>
        <taxon>ecological metagenomes</taxon>
    </lineage>
</organism>
<protein>
    <submittedName>
        <fullName evidence="5">Carbamate kinase</fullName>
        <ecNumber evidence="5">2.7.2.-</ecNumber>
    </submittedName>
</protein>
<dbReference type="Gene3D" id="3.40.1160.10">
    <property type="entry name" value="Acetylglutamate kinase-like"/>
    <property type="match status" value="1"/>
</dbReference>
<dbReference type="EMBL" id="AUZZ01006604">
    <property type="protein sequence ID" value="EQD45794.1"/>
    <property type="molecule type" value="Genomic_DNA"/>
</dbReference>
<name>T1AYS2_9ZZZZ</name>
<evidence type="ECO:0000256" key="3">
    <source>
        <dbReference type="ARBA" id="ARBA00022777"/>
    </source>
</evidence>
<dbReference type="PANTHER" id="PTHR30409:SF1">
    <property type="entry name" value="CARBAMATE KINASE-RELATED"/>
    <property type="match status" value="1"/>
</dbReference>
<dbReference type="CDD" id="cd04235">
    <property type="entry name" value="AAK_CK"/>
    <property type="match status" value="1"/>
</dbReference>
<dbReference type="PIRSF" id="PIRSF000723">
    <property type="entry name" value="Carbamate_kin"/>
    <property type="match status" value="1"/>
</dbReference>
<sequence length="316" mass="34095">MYGAGLKKLLIALGGNALLNADDEQTYANQYANISIAAKHMARLISKNRGARLIITHGNGPQVGDEFLRNLYASSKIKSLPFHIINAETQSFIGSMLETALRLQLAGLGVDREIAMVLTHAIVDRNDTAFHRPTKPIGPLYTKSQLSAELKAEKFSYVNVGDKFRRVVASPAPIGILEEYSIRSLFDNGTIVIAGGGGGIPVYTDRRAGIRYANPSVIDKDLTSQLIASSVGAEQMAILTNVDYVYRDVRDHSTAIKTTDVRTLKKMMDSFGEGTMRPKVEACIDFIKRGGITAHIGKLEAIDGVVAGTSGTVITG</sequence>
<reference evidence="5" key="1">
    <citation type="submission" date="2013-08" db="EMBL/GenBank/DDBJ databases">
        <authorList>
            <person name="Mendez C."/>
            <person name="Richter M."/>
            <person name="Ferrer M."/>
            <person name="Sanchez J."/>
        </authorList>
    </citation>
    <scope>NUCLEOTIDE SEQUENCE</scope>
</reference>
<dbReference type="GO" id="GO:0008804">
    <property type="term" value="F:carbamate kinase activity"/>
    <property type="evidence" value="ECO:0007669"/>
    <property type="project" value="InterPro"/>
</dbReference>
<keyword evidence="3 5" id="KW-0418">Kinase</keyword>
<dbReference type="EC" id="2.7.2.-" evidence="5"/>
<evidence type="ECO:0000256" key="2">
    <source>
        <dbReference type="ARBA" id="ARBA00022679"/>
    </source>
</evidence>